<dbReference type="EMBL" id="OANT01000008">
    <property type="protein sequence ID" value="SNX46136.1"/>
    <property type="molecule type" value="Genomic_DNA"/>
</dbReference>
<dbReference type="RefSeq" id="WP_097079886.1">
    <property type="nucleotide sequence ID" value="NZ_BAABHT010000001.1"/>
</dbReference>
<keyword evidence="1" id="KW-0998">Cell outer membrane</keyword>
<proteinExistence type="inferred from homology"/>
<dbReference type="InterPro" id="IPR037066">
    <property type="entry name" value="Plug_dom_sf"/>
</dbReference>
<evidence type="ECO:0000313" key="5">
    <source>
        <dbReference type="Proteomes" id="UP000219042"/>
    </source>
</evidence>
<dbReference type="Proteomes" id="UP000219042">
    <property type="component" value="Unassembled WGS sequence"/>
</dbReference>
<comment type="similarity">
    <text evidence="1">Belongs to the TonB-dependent receptor family.</text>
</comment>
<dbReference type="Pfam" id="PF07715">
    <property type="entry name" value="Plug"/>
    <property type="match status" value="1"/>
</dbReference>
<dbReference type="InterPro" id="IPR039426">
    <property type="entry name" value="TonB-dep_rcpt-like"/>
</dbReference>
<keyword evidence="1" id="KW-0812">Transmembrane</keyword>
<dbReference type="PANTHER" id="PTHR32552:SF74">
    <property type="entry name" value="HYDROXAMATE SIDEROPHORE RECEPTOR FHUE"/>
    <property type="match status" value="1"/>
</dbReference>
<reference evidence="5" key="1">
    <citation type="submission" date="2016-09" db="EMBL/GenBank/DDBJ databases">
        <authorList>
            <person name="Varghese N."/>
            <person name="Submissions S."/>
        </authorList>
    </citation>
    <scope>NUCLEOTIDE SEQUENCE [LARGE SCALE GENOMIC DNA]</scope>
    <source>
        <strain evidence="5">ANC 4466</strain>
    </source>
</reference>
<protein>
    <submittedName>
        <fullName evidence="4">Outer-membrane receptor for ferric coprogen and ferric-rhodotorulic acid</fullName>
    </submittedName>
</protein>
<dbReference type="GO" id="GO:0009279">
    <property type="term" value="C:cell outer membrane"/>
    <property type="evidence" value="ECO:0007669"/>
    <property type="project" value="UniProtKB-SubCell"/>
</dbReference>
<name>A0A240EC66_9GAMM</name>
<dbReference type="SUPFAM" id="SSF56935">
    <property type="entry name" value="Porins"/>
    <property type="match status" value="1"/>
</dbReference>
<keyword evidence="1" id="KW-0472">Membrane</keyword>
<comment type="subcellular location">
    <subcellularLocation>
        <location evidence="1">Cell outer membrane</location>
        <topology evidence="1">Multi-pass membrane protein</topology>
    </subcellularLocation>
</comment>
<dbReference type="PROSITE" id="PS52016">
    <property type="entry name" value="TONB_DEPENDENT_REC_3"/>
    <property type="match status" value="1"/>
</dbReference>
<dbReference type="InterPro" id="IPR012910">
    <property type="entry name" value="Plug_dom"/>
</dbReference>
<gene>
    <name evidence="4" type="ORF">SAMN05421731_10883</name>
</gene>
<evidence type="ECO:0000256" key="2">
    <source>
        <dbReference type="SAM" id="MobiDB-lite"/>
    </source>
</evidence>
<feature type="domain" description="TonB-dependent receptor plug" evidence="3">
    <location>
        <begin position="37"/>
        <end position="99"/>
    </location>
</feature>
<sequence length="126" mass="14072">MAQLPVITVSAEQSTTEGTASYTAKSSSTSTKLNLSHRETPQTVKVLTREYLDDKNIDSYQQLIDQITGVTLIRYDTRGTPSSRGFSTNYMLFDGNPLGVQTLHWMLQILVLPFLTVSRLSKEPMV</sequence>
<dbReference type="OrthoDB" id="8663017at2"/>
<dbReference type="AlphaFoldDB" id="A0A240EC66"/>
<keyword evidence="5" id="KW-1185">Reference proteome</keyword>
<keyword evidence="1" id="KW-1134">Transmembrane beta strand</keyword>
<evidence type="ECO:0000259" key="3">
    <source>
        <dbReference type="Pfam" id="PF07715"/>
    </source>
</evidence>
<feature type="region of interest" description="Disordered" evidence="2">
    <location>
        <begin position="18"/>
        <end position="38"/>
    </location>
</feature>
<evidence type="ECO:0000313" key="4">
    <source>
        <dbReference type="EMBL" id="SNX46136.1"/>
    </source>
</evidence>
<dbReference type="Gene3D" id="2.170.130.10">
    <property type="entry name" value="TonB-dependent receptor, plug domain"/>
    <property type="match status" value="1"/>
</dbReference>
<dbReference type="GO" id="GO:0015344">
    <property type="term" value="F:siderophore uptake transmembrane transporter activity"/>
    <property type="evidence" value="ECO:0007669"/>
    <property type="project" value="TreeGrafter"/>
</dbReference>
<organism evidence="4 5">
    <name type="scientific">Acinetobacter puyangensis</name>
    <dbReference type="NCBI Taxonomy" id="1096779"/>
    <lineage>
        <taxon>Bacteria</taxon>
        <taxon>Pseudomonadati</taxon>
        <taxon>Pseudomonadota</taxon>
        <taxon>Gammaproteobacteria</taxon>
        <taxon>Moraxellales</taxon>
        <taxon>Moraxellaceae</taxon>
        <taxon>Acinetobacter</taxon>
    </lineage>
</organism>
<accession>A0A240EC66</accession>
<keyword evidence="1" id="KW-0813">Transport</keyword>
<evidence type="ECO:0000256" key="1">
    <source>
        <dbReference type="PROSITE-ProRule" id="PRU01360"/>
    </source>
</evidence>
<feature type="compositionally biased region" description="Low complexity" evidence="2">
    <location>
        <begin position="19"/>
        <end position="32"/>
    </location>
</feature>
<keyword evidence="4" id="KW-0675">Receptor</keyword>
<dbReference type="PANTHER" id="PTHR32552">
    <property type="entry name" value="FERRICHROME IRON RECEPTOR-RELATED"/>
    <property type="match status" value="1"/>
</dbReference>